<accession>A0A453NK05</accession>
<name>A0A453NK05_AEGTS</name>
<dbReference type="Pfam" id="PF01263">
    <property type="entry name" value="Aldose_epim"/>
    <property type="match status" value="1"/>
</dbReference>
<keyword evidence="6" id="KW-1185">Reference proteome</keyword>
<keyword evidence="4" id="KW-0413">Isomerase</keyword>
<evidence type="ECO:0000313" key="6">
    <source>
        <dbReference type="Proteomes" id="UP000015105"/>
    </source>
</evidence>
<organism evidence="5 6">
    <name type="scientific">Aegilops tauschii subsp. strangulata</name>
    <name type="common">Goatgrass</name>
    <dbReference type="NCBI Taxonomy" id="200361"/>
    <lineage>
        <taxon>Eukaryota</taxon>
        <taxon>Viridiplantae</taxon>
        <taxon>Streptophyta</taxon>
        <taxon>Embryophyta</taxon>
        <taxon>Tracheophyta</taxon>
        <taxon>Spermatophyta</taxon>
        <taxon>Magnoliopsida</taxon>
        <taxon>Liliopsida</taxon>
        <taxon>Poales</taxon>
        <taxon>Poaceae</taxon>
        <taxon>BOP clade</taxon>
        <taxon>Pooideae</taxon>
        <taxon>Triticodae</taxon>
        <taxon>Triticeae</taxon>
        <taxon>Triticinae</taxon>
        <taxon>Aegilops</taxon>
    </lineage>
</organism>
<protein>
    <recommendedName>
        <fullName evidence="3">glucose-6-phosphate 1-epimerase</fullName>
        <ecNumber evidence="3">5.1.3.15</ecNumber>
    </recommendedName>
</protein>
<comment type="catalytic activity">
    <reaction evidence="1">
        <text>alpha-D-glucose 6-phosphate = beta-D-glucose 6-phosphate</text>
        <dbReference type="Rhea" id="RHEA:16249"/>
        <dbReference type="ChEBI" id="CHEBI:58225"/>
        <dbReference type="ChEBI" id="CHEBI:58247"/>
        <dbReference type="EC" id="5.1.3.15"/>
    </reaction>
</comment>
<dbReference type="GO" id="GO:0047938">
    <property type="term" value="F:glucose-6-phosphate 1-epimerase activity"/>
    <property type="evidence" value="ECO:0007669"/>
    <property type="project" value="UniProtKB-EC"/>
</dbReference>
<evidence type="ECO:0000313" key="5">
    <source>
        <dbReference type="EnsemblPlants" id="AET6Gv20391100.6"/>
    </source>
</evidence>
<dbReference type="InterPro" id="IPR008183">
    <property type="entry name" value="Aldose_1/G6P_1-epimerase"/>
</dbReference>
<dbReference type="GO" id="GO:0005975">
    <property type="term" value="P:carbohydrate metabolic process"/>
    <property type="evidence" value="ECO:0007669"/>
    <property type="project" value="InterPro"/>
</dbReference>
<dbReference type="Gramene" id="AET6Gv20391100.6">
    <property type="protein sequence ID" value="AET6Gv20391100.6"/>
    <property type="gene ID" value="AET6Gv20391100"/>
</dbReference>
<proteinExistence type="inferred from homology"/>
<dbReference type="CDD" id="cd09020">
    <property type="entry name" value="D-hex-6-P-epi_like"/>
    <property type="match status" value="1"/>
</dbReference>
<evidence type="ECO:0000256" key="1">
    <source>
        <dbReference type="ARBA" id="ARBA00001096"/>
    </source>
</evidence>
<evidence type="ECO:0000256" key="2">
    <source>
        <dbReference type="ARBA" id="ARBA00005866"/>
    </source>
</evidence>
<dbReference type="SUPFAM" id="SSF74650">
    <property type="entry name" value="Galactose mutarotase-like"/>
    <property type="match status" value="1"/>
</dbReference>
<dbReference type="PANTHER" id="PTHR11122">
    <property type="entry name" value="APOSPORY-ASSOCIATED PROTEIN C-RELATED"/>
    <property type="match status" value="1"/>
</dbReference>
<reference evidence="5" key="4">
    <citation type="submission" date="2019-03" db="UniProtKB">
        <authorList>
            <consortium name="EnsemblPlants"/>
        </authorList>
    </citation>
    <scope>IDENTIFICATION</scope>
</reference>
<dbReference type="GO" id="GO:0030246">
    <property type="term" value="F:carbohydrate binding"/>
    <property type="evidence" value="ECO:0007669"/>
    <property type="project" value="InterPro"/>
</dbReference>
<dbReference type="InterPro" id="IPR011013">
    <property type="entry name" value="Gal_mutarotase_sf_dom"/>
</dbReference>
<sequence>MYNTKSIGNSFPTIRIIPRCLIIHPTEQVYLYGGQVTSWKNNSGEQQLFLSKKASFKPPKAIRGGIQICFPQLGNHGVVEQHGFARNRLWSVDESPPLPDTTSDCHIDLILKQSEEDMKTWPHSYELRLQVALSPRGDLILTSRIKNKNADGKPFQFTFAYHTYFSVSDISEVRVEGLDTLDYHDNLQSKIRCTEQGDAVVFESEVDRIYLSAPPKIVTIDHEKKRTFVLRKKELPDVGELASFFFLNLAYSILWKHEWLLWHLILFTSMVCRR</sequence>
<reference evidence="5" key="3">
    <citation type="journal article" date="2017" name="Nature">
        <title>Genome sequence of the progenitor of the wheat D genome Aegilops tauschii.</title>
        <authorList>
            <person name="Luo M.C."/>
            <person name="Gu Y.Q."/>
            <person name="Puiu D."/>
            <person name="Wang H."/>
            <person name="Twardziok S.O."/>
            <person name="Deal K.R."/>
            <person name="Huo N."/>
            <person name="Zhu T."/>
            <person name="Wang L."/>
            <person name="Wang Y."/>
            <person name="McGuire P.E."/>
            <person name="Liu S."/>
            <person name="Long H."/>
            <person name="Ramasamy R.K."/>
            <person name="Rodriguez J.C."/>
            <person name="Van S.L."/>
            <person name="Yuan L."/>
            <person name="Wang Z."/>
            <person name="Xia Z."/>
            <person name="Xiao L."/>
            <person name="Anderson O.D."/>
            <person name="Ouyang S."/>
            <person name="Liang Y."/>
            <person name="Zimin A.V."/>
            <person name="Pertea G."/>
            <person name="Qi P."/>
            <person name="Bennetzen J.L."/>
            <person name="Dai X."/>
            <person name="Dawson M.W."/>
            <person name="Muller H.G."/>
            <person name="Kugler K."/>
            <person name="Rivarola-Duarte L."/>
            <person name="Spannagl M."/>
            <person name="Mayer K.F.X."/>
            <person name="Lu F.H."/>
            <person name="Bevan M.W."/>
            <person name="Leroy P."/>
            <person name="Li P."/>
            <person name="You F.M."/>
            <person name="Sun Q."/>
            <person name="Liu Z."/>
            <person name="Lyons E."/>
            <person name="Wicker T."/>
            <person name="Salzberg S.L."/>
            <person name="Devos K.M."/>
            <person name="Dvorak J."/>
        </authorList>
    </citation>
    <scope>NUCLEOTIDE SEQUENCE [LARGE SCALE GENOMIC DNA]</scope>
    <source>
        <strain evidence="5">cv. AL8/78</strain>
    </source>
</reference>
<dbReference type="AlphaFoldDB" id="A0A453NK05"/>
<dbReference type="Gene3D" id="2.70.98.10">
    <property type="match status" value="1"/>
</dbReference>
<comment type="similarity">
    <text evidence="2">Belongs to the glucose-6-phosphate 1-epimerase family.</text>
</comment>
<dbReference type="PANTHER" id="PTHR11122:SF19">
    <property type="entry name" value="GLUCOSE-6-PHOSPHATE 1-EPIMERASE"/>
    <property type="match status" value="1"/>
</dbReference>
<dbReference type="GO" id="GO:0005737">
    <property type="term" value="C:cytoplasm"/>
    <property type="evidence" value="ECO:0007669"/>
    <property type="project" value="TreeGrafter"/>
</dbReference>
<evidence type="ECO:0000256" key="3">
    <source>
        <dbReference type="ARBA" id="ARBA00012083"/>
    </source>
</evidence>
<evidence type="ECO:0000256" key="4">
    <source>
        <dbReference type="ARBA" id="ARBA00023235"/>
    </source>
</evidence>
<dbReference type="EnsemblPlants" id="AET6Gv20391100.6">
    <property type="protein sequence ID" value="AET6Gv20391100.6"/>
    <property type="gene ID" value="AET6Gv20391100"/>
</dbReference>
<reference evidence="5" key="5">
    <citation type="journal article" date="2021" name="G3 (Bethesda)">
        <title>Aegilops tauschii genome assembly Aet v5.0 features greater sequence contiguity and improved annotation.</title>
        <authorList>
            <person name="Wang L."/>
            <person name="Zhu T."/>
            <person name="Rodriguez J.C."/>
            <person name="Deal K.R."/>
            <person name="Dubcovsky J."/>
            <person name="McGuire P.E."/>
            <person name="Lux T."/>
            <person name="Spannagl M."/>
            <person name="Mayer K.F.X."/>
            <person name="Baldrich P."/>
            <person name="Meyers B.C."/>
            <person name="Huo N."/>
            <person name="Gu Y.Q."/>
            <person name="Zhou H."/>
            <person name="Devos K.M."/>
            <person name="Bennetzen J.L."/>
            <person name="Unver T."/>
            <person name="Budak H."/>
            <person name="Gulick P.J."/>
            <person name="Galiba G."/>
            <person name="Kalapos B."/>
            <person name="Nelson D.R."/>
            <person name="Li P."/>
            <person name="You F.M."/>
            <person name="Luo M.C."/>
            <person name="Dvorak J."/>
        </authorList>
    </citation>
    <scope>NUCLEOTIDE SEQUENCE [LARGE SCALE GENOMIC DNA]</scope>
    <source>
        <strain evidence="5">cv. AL8/78</strain>
    </source>
</reference>
<dbReference type="Proteomes" id="UP000015105">
    <property type="component" value="Chromosome 6D"/>
</dbReference>
<dbReference type="EC" id="5.1.3.15" evidence="3"/>
<dbReference type="InterPro" id="IPR025532">
    <property type="entry name" value="G6P_1-epimerase"/>
</dbReference>
<reference evidence="6" key="1">
    <citation type="journal article" date="2014" name="Science">
        <title>Ancient hybridizations among the ancestral genomes of bread wheat.</title>
        <authorList>
            <consortium name="International Wheat Genome Sequencing Consortium,"/>
            <person name="Marcussen T."/>
            <person name="Sandve S.R."/>
            <person name="Heier L."/>
            <person name="Spannagl M."/>
            <person name="Pfeifer M."/>
            <person name="Jakobsen K.S."/>
            <person name="Wulff B.B."/>
            <person name="Steuernagel B."/>
            <person name="Mayer K.F."/>
            <person name="Olsen O.A."/>
        </authorList>
    </citation>
    <scope>NUCLEOTIDE SEQUENCE [LARGE SCALE GENOMIC DNA]</scope>
    <source>
        <strain evidence="6">cv. AL8/78</strain>
    </source>
</reference>
<reference evidence="6" key="2">
    <citation type="journal article" date="2017" name="Nat. Plants">
        <title>The Aegilops tauschii genome reveals multiple impacts of transposons.</title>
        <authorList>
            <person name="Zhao G."/>
            <person name="Zou C."/>
            <person name="Li K."/>
            <person name="Wang K."/>
            <person name="Li T."/>
            <person name="Gao L."/>
            <person name="Zhang X."/>
            <person name="Wang H."/>
            <person name="Yang Z."/>
            <person name="Liu X."/>
            <person name="Jiang W."/>
            <person name="Mao L."/>
            <person name="Kong X."/>
            <person name="Jiao Y."/>
            <person name="Jia J."/>
        </authorList>
    </citation>
    <scope>NUCLEOTIDE SEQUENCE [LARGE SCALE GENOMIC DNA]</scope>
    <source>
        <strain evidence="6">cv. AL8/78</strain>
    </source>
</reference>
<dbReference type="InterPro" id="IPR014718">
    <property type="entry name" value="GH-type_carb-bd"/>
</dbReference>